<name>A0A6J5DEV9_9BURK</name>
<feature type="transmembrane region" description="Helical" evidence="6">
    <location>
        <begin position="224"/>
        <end position="243"/>
    </location>
</feature>
<accession>A0A6J5DEV9</accession>
<dbReference type="RefSeq" id="WP_081896748.1">
    <property type="nucleotide sequence ID" value="NZ_CABVQD010000001.1"/>
</dbReference>
<feature type="transmembrane region" description="Helical" evidence="6">
    <location>
        <begin position="263"/>
        <end position="287"/>
    </location>
</feature>
<feature type="transmembrane region" description="Helical" evidence="6">
    <location>
        <begin position="28"/>
        <end position="46"/>
    </location>
</feature>
<dbReference type="GO" id="GO:0015658">
    <property type="term" value="F:branched-chain amino acid transmembrane transporter activity"/>
    <property type="evidence" value="ECO:0007669"/>
    <property type="project" value="InterPro"/>
</dbReference>
<evidence type="ECO:0000313" key="7">
    <source>
        <dbReference type="EMBL" id="VWB07273.1"/>
    </source>
</evidence>
<keyword evidence="8" id="KW-1185">Reference proteome</keyword>
<sequence length="331" mass="34362">MPHLTNNPLTRVAREQVRVAVARSSTSVLTPAIVTGALLLLAGIVVPQMGDYALEVGFRLLLLLTVAEAWNLMAGYGGMVSLGTAAFFGAGAYSMTGLVNVLGVPPWAAIPLSGLAGAGLCLVVSKGVFRLRGLYFTVGTLALAEALRLFMVNYGGFGGASGIVLSQDPPGLRTLFLMAIALVTVTMVVMSAVTRSRFSVLLRAVRDDEDSASQLGVRTFRVKLATFVLASALTSIAGALQALKLGTVEPYGTFGLQWTISALSIVIIGGQGLRAGPVLGTIFVVALGEALADWPALHLAVTGVILMAVIRFAPQGIAGLIESTLGRKEQP</sequence>
<dbReference type="GO" id="GO:0005886">
    <property type="term" value="C:plasma membrane"/>
    <property type="evidence" value="ECO:0007669"/>
    <property type="project" value="UniProtKB-SubCell"/>
</dbReference>
<organism evidence="7 8">
    <name type="scientific">Burkholderia paludis</name>
    <dbReference type="NCBI Taxonomy" id="1506587"/>
    <lineage>
        <taxon>Bacteria</taxon>
        <taxon>Pseudomonadati</taxon>
        <taxon>Pseudomonadota</taxon>
        <taxon>Betaproteobacteria</taxon>
        <taxon>Burkholderiales</taxon>
        <taxon>Burkholderiaceae</taxon>
        <taxon>Burkholderia</taxon>
        <taxon>Burkholderia cepacia complex</taxon>
    </lineage>
</organism>
<feature type="transmembrane region" description="Helical" evidence="6">
    <location>
        <begin position="299"/>
        <end position="321"/>
    </location>
</feature>
<evidence type="ECO:0000256" key="5">
    <source>
        <dbReference type="ARBA" id="ARBA00023136"/>
    </source>
</evidence>
<gene>
    <name evidence="7" type="ORF">BPA30113_00027</name>
</gene>
<evidence type="ECO:0000313" key="8">
    <source>
        <dbReference type="Proteomes" id="UP000494330"/>
    </source>
</evidence>
<keyword evidence="2" id="KW-1003">Cell membrane</keyword>
<dbReference type="PANTHER" id="PTHR30482">
    <property type="entry name" value="HIGH-AFFINITY BRANCHED-CHAIN AMINO ACID TRANSPORT SYSTEM PERMEASE"/>
    <property type="match status" value="1"/>
</dbReference>
<dbReference type="InterPro" id="IPR001851">
    <property type="entry name" value="ABC_transp_permease"/>
</dbReference>
<dbReference type="InterPro" id="IPR043428">
    <property type="entry name" value="LivM-like"/>
</dbReference>
<proteinExistence type="predicted"/>
<keyword evidence="4 6" id="KW-1133">Transmembrane helix</keyword>
<reference evidence="7 8" key="1">
    <citation type="submission" date="2019-09" db="EMBL/GenBank/DDBJ databases">
        <authorList>
            <person name="Depoorter E."/>
        </authorList>
    </citation>
    <scope>NUCLEOTIDE SEQUENCE [LARGE SCALE GENOMIC DNA]</scope>
    <source>
        <strain evidence="7">LMG 30113</strain>
    </source>
</reference>
<protein>
    <submittedName>
        <fullName evidence="7">Leucine/isoleucine/valine transporter permease subunit</fullName>
    </submittedName>
</protein>
<evidence type="ECO:0000256" key="3">
    <source>
        <dbReference type="ARBA" id="ARBA00022692"/>
    </source>
</evidence>
<evidence type="ECO:0000256" key="4">
    <source>
        <dbReference type="ARBA" id="ARBA00022989"/>
    </source>
</evidence>
<comment type="subcellular location">
    <subcellularLocation>
        <location evidence="1">Cell membrane</location>
        <topology evidence="1">Multi-pass membrane protein</topology>
    </subcellularLocation>
</comment>
<evidence type="ECO:0000256" key="2">
    <source>
        <dbReference type="ARBA" id="ARBA00022475"/>
    </source>
</evidence>
<dbReference type="Pfam" id="PF02653">
    <property type="entry name" value="BPD_transp_2"/>
    <property type="match status" value="1"/>
</dbReference>
<evidence type="ECO:0000256" key="1">
    <source>
        <dbReference type="ARBA" id="ARBA00004651"/>
    </source>
</evidence>
<feature type="transmembrane region" description="Helical" evidence="6">
    <location>
        <begin position="108"/>
        <end position="129"/>
    </location>
</feature>
<dbReference type="EMBL" id="CABVQD010000001">
    <property type="protein sequence ID" value="VWB07273.1"/>
    <property type="molecule type" value="Genomic_DNA"/>
</dbReference>
<dbReference type="PANTHER" id="PTHR30482:SF10">
    <property type="entry name" value="HIGH-AFFINITY BRANCHED-CHAIN AMINO ACID TRANSPORT PROTEIN BRAE"/>
    <property type="match status" value="1"/>
</dbReference>
<dbReference type="Proteomes" id="UP000494330">
    <property type="component" value="Unassembled WGS sequence"/>
</dbReference>
<keyword evidence="5 6" id="KW-0472">Membrane</keyword>
<feature type="transmembrane region" description="Helical" evidence="6">
    <location>
        <begin position="134"/>
        <end position="154"/>
    </location>
</feature>
<dbReference type="AlphaFoldDB" id="A0A6J5DEV9"/>
<keyword evidence="3 6" id="KW-0812">Transmembrane</keyword>
<evidence type="ECO:0000256" key="6">
    <source>
        <dbReference type="SAM" id="Phobius"/>
    </source>
</evidence>
<feature type="transmembrane region" description="Helical" evidence="6">
    <location>
        <begin position="174"/>
        <end position="193"/>
    </location>
</feature>
<dbReference type="CDD" id="cd06581">
    <property type="entry name" value="TM_PBP1_LivM_like"/>
    <property type="match status" value="1"/>
</dbReference>